<dbReference type="EMBL" id="WUBI01000005">
    <property type="protein sequence ID" value="MWV46935.1"/>
    <property type="molecule type" value="Genomic_DNA"/>
</dbReference>
<dbReference type="GO" id="GO:0016747">
    <property type="term" value="F:acyltransferase activity, transferring groups other than amino-acyl groups"/>
    <property type="evidence" value="ECO:0007669"/>
    <property type="project" value="InterPro"/>
</dbReference>
<dbReference type="PROSITE" id="PS51186">
    <property type="entry name" value="GNAT"/>
    <property type="match status" value="1"/>
</dbReference>
<evidence type="ECO:0000259" key="1">
    <source>
        <dbReference type="PROSITE" id="PS51186"/>
    </source>
</evidence>
<reference evidence="2 3" key="1">
    <citation type="submission" date="2019-12" db="EMBL/GenBank/DDBJ databases">
        <title>Paenibacillus sp. nov., an endophytic bacterium isolated from the stem of Dendrobium.</title>
        <authorList>
            <person name="Zhao R."/>
        </authorList>
    </citation>
    <scope>NUCLEOTIDE SEQUENCE [LARGE SCALE GENOMIC DNA]</scope>
    <source>
        <strain evidence="2 3">HJL G12</strain>
    </source>
</reference>
<gene>
    <name evidence="2" type="ORF">GRF59_25315</name>
</gene>
<comment type="caution">
    <text evidence="2">The sequence shown here is derived from an EMBL/GenBank/DDBJ whole genome shotgun (WGS) entry which is preliminary data.</text>
</comment>
<keyword evidence="3" id="KW-1185">Reference proteome</keyword>
<dbReference type="InterPro" id="IPR016181">
    <property type="entry name" value="Acyl_CoA_acyltransferase"/>
</dbReference>
<dbReference type="InterPro" id="IPR000182">
    <property type="entry name" value="GNAT_dom"/>
</dbReference>
<dbReference type="SUPFAM" id="SSF55729">
    <property type="entry name" value="Acyl-CoA N-acyltransferases (Nat)"/>
    <property type="match status" value="1"/>
</dbReference>
<dbReference type="Proteomes" id="UP000460318">
    <property type="component" value="Unassembled WGS sequence"/>
</dbReference>
<dbReference type="AlphaFoldDB" id="A0A7X3IQA2"/>
<accession>A0A7X3IQA2</accession>
<dbReference type="RefSeq" id="WP_160500524.1">
    <property type="nucleotide sequence ID" value="NZ_WUBI01000005.1"/>
</dbReference>
<name>A0A7X3IQA2_9BACL</name>
<evidence type="ECO:0000313" key="3">
    <source>
        <dbReference type="Proteomes" id="UP000460318"/>
    </source>
</evidence>
<dbReference type="CDD" id="cd04301">
    <property type="entry name" value="NAT_SF"/>
    <property type="match status" value="1"/>
</dbReference>
<keyword evidence="2" id="KW-0808">Transferase</keyword>
<organism evidence="2 3">
    <name type="scientific">Paenibacillus dendrobii</name>
    <dbReference type="NCBI Taxonomy" id="2691084"/>
    <lineage>
        <taxon>Bacteria</taxon>
        <taxon>Bacillati</taxon>
        <taxon>Bacillota</taxon>
        <taxon>Bacilli</taxon>
        <taxon>Bacillales</taxon>
        <taxon>Paenibacillaceae</taxon>
        <taxon>Paenibacillus</taxon>
    </lineage>
</organism>
<dbReference type="Gene3D" id="3.40.630.30">
    <property type="match status" value="1"/>
</dbReference>
<proteinExistence type="predicted"/>
<sequence length="379" mass="41706">MNIRKVLSHELGEAAALSDFVFRQPDQKSMGTLFPYLFQPGISHSYGAFTEEGTMVAFMGMVPEVIRAGDARLQVFGLGSVCTHPDYRGQNLASRLLEECMAHAKRSGASLVFISGDRSLYMRSGCQYFGRVAFAALNQSAASVLEASRTEEWTIRSMQPEDIFQVSALFSAARTGYEQGPAQLLALMGASAIPDIYRLEPQMLVAMKNGRIEAFAVAAVHSEDERSTASSDEPSRAVEWAGDVQGCSLLLAEMYRRFPAKEMIIPVPWQQKKLLELLKASGASITSGRNSGTVWIADAASLLTQCSPLLPEFWNSVFRVSGDPEQERAYTLRKGEKDLQWDDNDLLSLLFDPESPHVSMAPDGFTTIPLPYLSGLHFV</sequence>
<feature type="domain" description="N-acetyltransferase" evidence="1">
    <location>
        <begin position="1"/>
        <end position="151"/>
    </location>
</feature>
<dbReference type="Pfam" id="PF13527">
    <property type="entry name" value="Acetyltransf_9"/>
    <property type="match status" value="1"/>
</dbReference>
<evidence type="ECO:0000313" key="2">
    <source>
        <dbReference type="EMBL" id="MWV46935.1"/>
    </source>
</evidence>
<protein>
    <submittedName>
        <fullName evidence="2">GNAT family N-acetyltransferase</fullName>
    </submittedName>
</protein>